<reference evidence="6" key="1">
    <citation type="submission" date="2022-11" db="EMBL/GenBank/DDBJ databases">
        <authorList>
            <person name="Petersen C."/>
        </authorList>
    </citation>
    <scope>NUCLEOTIDE SEQUENCE</scope>
    <source>
        <strain evidence="6">IBT 30761</strain>
    </source>
</reference>
<evidence type="ECO:0000313" key="6">
    <source>
        <dbReference type="EMBL" id="KAJ5098652.1"/>
    </source>
</evidence>
<comment type="caution">
    <text evidence="6">The sequence shown here is derived from an EMBL/GenBank/DDBJ whole genome shotgun (WGS) entry which is preliminary data.</text>
</comment>
<accession>A0A9W9FED2</accession>
<evidence type="ECO:0000259" key="5">
    <source>
        <dbReference type="Pfam" id="PF03171"/>
    </source>
</evidence>
<dbReference type="EMBL" id="JAPQKI010000005">
    <property type="protein sequence ID" value="KAJ5098652.1"/>
    <property type="molecule type" value="Genomic_DNA"/>
</dbReference>
<evidence type="ECO:0000256" key="2">
    <source>
        <dbReference type="ARBA" id="ARBA00022723"/>
    </source>
</evidence>
<dbReference type="OrthoDB" id="288590at2759"/>
<keyword evidence="2" id="KW-0479">Metal-binding</keyword>
<dbReference type="Pfam" id="PF03171">
    <property type="entry name" value="2OG-FeII_Oxy"/>
    <property type="match status" value="1"/>
</dbReference>
<dbReference type="AlphaFoldDB" id="A0A9W9FED2"/>
<evidence type="ECO:0000256" key="4">
    <source>
        <dbReference type="ARBA" id="ARBA00023004"/>
    </source>
</evidence>
<dbReference type="Gene3D" id="2.60.120.330">
    <property type="entry name" value="B-lactam Antibiotic, Isopenicillin N Synthase, Chain"/>
    <property type="match status" value="1"/>
</dbReference>
<dbReference type="RefSeq" id="XP_056474306.1">
    <property type="nucleotide sequence ID" value="XM_056618147.1"/>
</dbReference>
<reference evidence="6" key="2">
    <citation type="journal article" date="2023" name="IMA Fungus">
        <title>Comparative genomic study of the Penicillium genus elucidates a diverse pangenome and 15 lateral gene transfer events.</title>
        <authorList>
            <person name="Petersen C."/>
            <person name="Sorensen T."/>
            <person name="Nielsen M.R."/>
            <person name="Sondergaard T.E."/>
            <person name="Sorensen J.L."/>
            <person name="Fitzpatrick D.A."/>
            <person name="Frisvad J.C."/>
            <person name="Nielsen K.L."/>
        </authorList>
    </citation>
    <scope>NUCLEOTIDE SEQUENCE</scope>
    <source>
        <strain evidence="6">IBT 30761</strain>
    </source>
</reference>
<dbReference type="SUPFAM" id="SSF51197">
    <property type="entry name" value="Clavaminate synthase-like"/>
    <property type="match status" value="1"/>
</dbReference>
<dbReference type="GO" id="GO:0046872">
    <property type="term" value="F:metal ion binding"/>
    <property type="evidence" value="ECO:0007669"/>
    <property type="project" value="UniProtKB-KW"/>
</dbReference>
<keyword evidence="4" id="KW-0408">Iron</keyword>
<name>A0A9W9FED2_9EURO</name>
<sequence length="173" mass="19145">MMRIFALALDVPGTFFDSKIRNPGITSRMMHYPPQPVGERREGLGAHTDFECFTILSQGKAPGLQVLNYGGEWVLAPPIPGTLVVNIADFTYSQDKQKLQVYDPSSSQSIGRGAIFNPILFGIDYYATVSVLENHTSKDNPPCRAPFKAGEDPTDSLQWIREKISKAYVGYEG</sequence>
<dbReference type="Proteomes" id="UP001149074">
    <property type="component" value="Unassembled WGS sequence"/>
</dbReference>
<evidence type="ECO:0000256" key="1">
    <source>
        <dbReference type="ARBA" id="ARBA00008056"/>
    </source>
</evidence>
<evidence type="ECO:0000256" key="3">
    <source>
        <dbReference type="ARBA" id="ARBA00023002"/>
    </source>
</evidence>
<organism evidence="6 7">
    <name type="scientific">Penicillium argentinense</name>
    <dbReference type="NCBI Taxonomy" id="1131581"/>
    <lineage>
        <taxon>Eukaryota</taxon>
        <taxon>Fungi</taxon>
        <taxon>Dikarya</taxon>
        <taxon>Ascomycota</taxon>
        <taxon>Pezizomycotina</taxon>
        <taxon>Eurotiomycetes</taxon>
        <taxon>Eurotiomycetidae</taxon>
        <taxon>Eurotiales</taxon>
        <taxon>Aspergillaceae</taxon>
        <taxon>Penicillium</taxon>
    </lineage>
</organism>
<dbReference type="PANTHER" id="PTHR10209:SF804">
    <property type="entry name" value="FE2OG DIOXYGENASE DOMAIN-CONTAINING PROTEIN"/>
    <property type="match status" value="1"/>
</dbReference>
<dbReference type="GO" id="GO:0016491">
    <property type="term" value="F:oxidoreductase activity"/>
    <property type="evidence" value="ECO:0007669"/>
    <property type="project" value="UniProtKB-KW"/>
</dbReference>
<dbReference type="InterPro" id="IPR044861">
    <property type="entry name" value="IPNS-like_FE2OG_OXY"/>
</dbReference>
<feature type="domain" description="Isopenicillin N synthase-like Fe(2+) 2OG dioxygenase" evidence="5">
    <location>
        <begin position="29"/>
        <end position="90"/>
    </location>
</feature>
<protein>
    <recommendedName>
        <fullName evidence="5">Isopenicillin N synthase-like Fe(2+) 2OG dioxygenase domain-containing protein</fullName>
    </recommendedName>
</protein>
<keyword evidence="3" id="KW-0560">Oxidoreductase</keyword>
<evidence type="ECO:0000313" key="7">
    <source>
        <dbReference type="Proteomes" id="UP001149074"/>
    </source>
</evidence>
<dbReference type="PANTHER" id="PTHR10209">
    <property type="entry name" value="OXIDOREDUCTASE, 2OG-FE II OXYGENASE FAMILY PROTEIN"/>
    <property type="match status" value="1"/>
</dbReference>
<comment type="similarity">
    <text evidence="1">Belongs to the iron/ascorbate-dependent oxidoreductase family.</text>
</comment>
<dbReference type="InterPro" id="IPR027443">
    <property type="entry name" value="IPNS-like_sf"/>
</dbReference>
<dbReference type="GeneID" id="81357126"/>
<proteinExistence type="inferred from homology"/>
<gene>
    <name evidence="6" type="ORF">N7532_005653</name>
</gene>
<keyword evidence="7" id="KW-1185">Reference proteome</keyword>